<evidence type="ECO:0000313" key="1">
    <source>
        <dbReference type="EMBL" id="QDQ25283.1"/>
    </source>
</evidence>
<dbReference type="EMBL" id="CP041730">
    <property type="protein sequence ID" value="QDQ25283.1"/>
    <property type="molecule type" value="Genomic_DNA"/>
</dbReference>
<gene>
    <name evidence="1" type="ORF">FNU76_02340</name>
</gene>
<keyword evidence="2" id="KW-1185">Reference proteome</keyword>
<dbReference type="InterPro" id="IPR006521">
    <property type="entry name" value="Tail_protein_I"/>
</dbReference>
<dbReference type="Proteomes" id="UP000317550">
    <property type="component" value="Chromosome"/>
</dbReference>
<organism evidence="1 2">
    <name type="scientific">Chitinimonas arctica</name>
    <dbReference type="NCBI Taxonomy" id="2594795"/>
    <lineage>
        <taxon>Bacteria</taxon>
        <taxon>Pseudomonadati</taxon>
        <taxon>Pseudomonadota</taxon>
        <taxon>Betaproteobacteria</taxon>
        <taxon>Neisseriales</taxon>
        <taxon>Chitinibacteraceae</taxon>
        <taxon>Chitinimonas</taxon>
    </lineage>
</organism>
<accession>A0A516SAV3</accession>
<protein>
    <submittedName>
        <fullName evidence="1">Phage tail protein I</fullName>
    </submittedName>
</protein>
<reference evidence="2" key="1">
    <citation type="submission" date="2019-07" db="EMBL/GenBank/DDBJ databases">
        <title>Chitinimonas sp. nov., isolated from Ny-Alesund, arctica soil.</title>
        <authorList>
            <person name="Xu Q."/>
            <person name="Peng F."/>
        </authorList>
    </citation>
    <scope>NUCLEOTIDE SEQUENCE [LARGE SCALE GENOMIC DNA]</scope>
    <source>
        <strain evidence="2">R3-44</strain>
    </source>
</reference>
<dbReference type="Pfam" id="PF09684">
    <property type="entry name" value="Tail_P2_I"/>
    <property type="match status" value="1"/>
</dbReference>
<dbReference type="RefSeq" id="WP_143856208.1">
    <property type="nucleotide sequence ID" value="NZ_CP041730.1"/>
</dbReference>
<dbReference type="OrthoDB" id="370073at2"/>
<proteinExistence type="predicted"/>
<sequence>MSAKLLPSNATTLERAVADSTASPLDPAVLRALWSADHCPAPLLPYLAWAMSVDGWAYALTDAQRRQLIRESLALHRKKGTPWAIQRALGILGFAEARLIEHPPGAHWAEFDVQLMLRSAEDQTAVGNALSVIDLWKPQRSHLRRLAAIQQVPGTMKVAAATCLGETSRVMPYQLRRLPAPPLPLYLAATTTLVEVLHIRPRGAPLSR</sequence>
<dbReference type="KEGG" id="cari:FNU76_02340"/>
<dbReference type="AlphaFoldDB" id="A0A516SAV3"/>
<dbReference type="NCBIfam" id="TIGR01634">
    <property type="entry name" value="tail_P2_I"/>
    <property type="match status" value="1"/>
</dbReference>
<name>A0A516SAV3_9NEIS</name>
<evidence type="ECO:0000313" key="2">
    <source>
        <dbReference type="Proteomes" id="UP000317550"/>
    </source>
</evidence>